<sequence>MAKCLGDALCAVPLSRIQALEKAAQDFDEWRPGVDGIIDDLKIEVGKLSTLKLEVSKITKYWERSMVDSATPAPGVFVTAPPSPVATISDHKSASPHEPKPVLGGDFLAALRPSAGFVAKRPDGHRRSHGSDQASVSYRRMDVMPGQKPAWQAPLPLPPPPPKLAIADAPRVTEVTTSTAEEKFRSLRARGLCIRCGAKWSREHKCSEVVQLHLVQELLDMFPYSDDAETSSPPSPAALQVMMHLSVAAISGASAPKTLCLTGSIQGISLSILVDSGSSHTFLSSSLAQSLSGIQELRPTVSVQVANGAVLQCTSHIPAAVWFVQGCTFTHDLKLLPLSSFDMILGLDWLASFSPMQVHWAQKWLSIPYQGSTTVLVGDAPELPVGSVIQLCVLQEDNNTVSQHLFHAKHRMKKQADQHRSERNFAVGDLQVLVKWNNLPPSLATWEDYEALRQELPRAAAWGQAAFQGRGSVSSVPAQAATSPSGDDPATSQPRERPKAQRPKKANMKYFGDEWAG</sequence>
<dbReference type="SUPFAM" id="SSF50630">
    <property type="entry name" value="Acid proteases"/>
    <property type="match status" value="1"/>
</dbReference>
<evidence type="ECO:0000313" key="3">
    <source>
        <dbReference type="Proteomes" id="UP000604825"/>
    </source>
</evidence>
<comment type="caution">
    <text evidence="2">The sequence shown here is derived from an EMBL/GenBank/DDBJ whole genome shotgun (WGS) entry which is preliminary data.</text>
</comment>
<dbReference type="InterPro" id="IPR016197">
    <property type="entry name" value="Chromo-like_dom_sf"/>
</dbReference>
<dbReference type="GO" id="GO:0006508">
    <property type="term" value="P:proteolysis"/>
    <property type="evidence" value="ECO:0007669"/>
    <property type="project" value="InterPro"/>
</dbReference>
<dbReference type="Proteomes" id="UP000604825">
    <property type="component" value="Unassembled WGS sequence"/>
</dbReference>
<organism evidence="2 3">
    <name type="scientific">Miscanthus lutarioriparius</name>
    <dbReference type="NCBI Taxonomy" id="422564"/>
    <lineage>
        <taxon>Eukaryota</taxon>
        <taxon>Viridiplantae</taxon>
        <taxon>Streptophyta</taxon>
        <taxon>Embryophyta</taxon>
        <taxon>Tracheophyta</taxon>
        <taxon>Spermatophyta</taxon>
        <taxon>Magnoliopsida</taxon>
        <taxon>Liliopsida</taxon>
        <taxon>Poales</taxon>
        <taxon>Poaceae</taxon>
        <taxon>PACMAD clade</taxon>
        <taxon>Panicoideae</taxon>
        <taxon>Andropogonodae</taxon>
        <taxon>Andropogoneae</taxon>
        <taxon>Saccharinae</taxon>
        <taxon>Miscanthus</taxon>
    </lineage>
</organism>
<dbReference type="Gene3D" id="2.40.70.10">
    <property type="entry name" value="Acid Proteases"/>
    <property type="match status" value="1"/>
</dbReference>
<feature type="compositionally biased region" description="Polar residues" evidence="1">
    <location>
        <begin position="472"/>
        <end position="493"/>
    </location>
</feature>
<dbReference type="AlphaFoldDB" id="A0A811PY89"/>
<evidence type="ECO:0000256" key="1">
    <source>
        <dbReference type="SAM" id="MobiDB-lite"/>
    </source>
</evidence>
<dbReference type="EMBL" id="CAJGYO010000007">
    <property type="protein sequence ID" value="CAD6247668.1"/>
    <property type="molecule type" value="Genomic_DNA"/>
</dbReference>
<gene>
    <name evidence="2" type="ORF">NCGR_LOCUS31849</name>
</gene>
<dbReference type="SUPFAM" id="SSF54160">
    <property type="entry name" value="Chromo domain-like"/>
    <property type="match status" value="1"/>
</dbReference>
<evidence type="ECO:0000313" key="2">
    <source>
        <dbReference type="EMBL" id="CAD6247668.1"/>
    </source>
</evidence>
<feature type="region of interest" description="Disordered" evidence="1">
    <location>
        <begin position="472"/>
        <end position="517"/>
    </location>
</feature>
<dbReference type="PROSITE" id="PS00141">
    <property type="entry name" value="ASP_PROTEASE"/>
    <property type="match status" value="1"/>
</dbReference>
<accession>A0A811PY89</accession>
<name>A0A811PY89_9POAL</name>
<dbReference type="InterPro" id="IPR021109">
    <property type="entry name" value="Peptidase_aspartic_dom_sf"/>
</dbReference>
<dbReference type="Pfam" id="PF08284">
    <property type="entry name" value="RVP_2"/>
    <property type="match status" value="1"/>
</dbReference>
<protein>
    <recommendedName>
        <fullName evidence="4">Chromo domain-containing protein</fullName>
    </recommendedName>
</protein>
<dbReference type="InterPro" id="IPR001969">
    <property type="entry name" value="Aspartic_peptidase_AS"/>
</dbReference>
<keyword evidence="3" id="KW-1185">Reference proteome</keyword>
<reference evidence="2" key="1">
    <citation type="submission" date="2020-10" db="EMBL/GenBank/DDBJ databases">
        <authorList>
            <person name="Han B."/>
            <person name="Lu T."/>
            <person name="Zhao Q."/>
            <person name="Huang X."/>
            <person name="Zhao Y."/>
        </authorList>
    </citation>
    <scope>NUCLEOTIDE SEQUENCE</scope>
</reference>
<dbReference type="CDD" id="cd00303">
    <property type="entry name" value="retropepsin_like"/>
    <property type="match status" value="1"/>
</dbReference>
<dbReference type="GO" id="GO:0004190">
    <property type="term" value="F:aspartic-type endopeptidase activity"/>
    <property type="evidence" value="ECO:0007669"/>
    <property type="project" value="InterPro"/>
</dbReference>
<proteinExistence type="predicted"/>
<dbReference type="OrthoDB" id="696591at2759"/>
<evidence type="ECO:0008006" key="4">
    <source>
        <dbReference type="Google" id="ProtNLM"/>
    </source>
</evidence>